<dbReference type="OrthoDB" id="9776669at2"/>
<keyword evidence="3" id="KW-1185">Reference proteome</keyword>
<reference evidence="2 3" key="1">
    <citation type="submission" date="2011-11" db="EMBL/GenBank/DDBJ databases">
        <title>The Noncontiguous Finished genome of Jonquetella anthropi DSM 22815.</title>
        <authorList>
            <consortium name="US DOE Joint Genome Institute (JGI-PGF)"/>
            <person name="Lucas S."/>
            <person name="Copeland A."/>
            <person name="Lapidus A."/>
            <person name="Glavina del Rio T."/>
            <person name="Dalin E."/>
            <person name="Tice H."/>
            <person name="Bruce D."/>
            <person name="Goodwin L."/>
            <person name="Pitluck S."/>
            <person name="Peters L."/>
            <person name="Mikhailova N."/>
            <person name="Held B."/>
            <person name="Kyrpides N."/>
            <person name="Mavromatis K."/>
            <person name="Ivanova N."/>
            <person name="Markowitz V."/>
            <person name="Cheng J.-F."/>
            <person name="Hugenholtz P."/>
            <person name="Woyke T."/>
            <person name="Wu D."/>
            <person name="Gronow S."/>
            <person name="Wellnitz S."/>
            <person name="Brambilla E."/>
            <person name="Klenk H.-P."/>
            <person name="Eisen J.A."/>
        </authorList>
    </citation>
    <scope>NUCLEOTIDE SEQUENCE [LARGE SCALE GENOMIC DNA]</scope>
    <source>
        <strain evidence="2 3">DSM 22815</strain>
    </source>
</reference>
<dbReference type="EMBL" id="CM001376">
    <property type="protein sequence ID" value="EHM13868.1"/>
    <property type="molecule type" value="Genomic_DNA"/>
</dbReference>
<accession>H0UJ41</accession>
<feature type="signal peptide" evidence="1">
    <location>
        <begin position="1"/>
        <end position="22"/>
    </location>
</feature>
<dbReference type="CDD" id="cd13567">
    <property type="entry name" value="PBP2_TtGluBP"/>
    <property type="match status" value="1"/>
</dbReference>
<evidence type="ECO:0000313" key="3">
    <source>
        <dbReference type="Proteomes" id="UP000003806"/>
    </source>
</evidence>
<dbReference type="HOGENOM" id="CLU_033215_4_1_0"/>
<dbReference type="Gene3D" id="3.40.190.10">
    <property type="entry name" value="Periplasmic binding protein-like II"/>
    <property type="match status" value="2"/>
</dbReference>
<dbReference type="PANTHER" id="PTHR42941:SF1">
    <property type="entry name" value="SLL1037 PROTEIN"/>
    <property type="match status" value="1"/>
</dbReference>
<organism evidence="2 3">
    <name type="scientific">Jonquetella anthropi DSM 22815</name>
    <dbReference type="NCBI Taxonomy" id="885272"/>
    <lineage>
        <taxon>Bacteria</taxon>
        <taxon>Thermotogati</taxon>
        <taxon>Synergistota</taxon>
        <taxon>Synergistia</taxon>
        <taxon>Synergistales</taxon>
        <taxon>Dethiosulfovibrionaceae</taxon>
        <taxon>Jonquetella</taxon>
    </lineage>
</organism>
<evidence type="ECO:0000256" key="1">
    <source>
        <dbReference type="SAM" id="SignalP"/>
    </source>
</evidence>
<keyword evidence="2" id="KW-0675">Receptor</keyword>
<dbReference type="Pfam" id="PF16868">
    <property type="entry name" value="NMT1_3"/>
    <property type="match status" value="1"/>
</dbReference>
<dbReference type="PANTHER" id="PTHR42941">
    <property type="entry name" value="SLL1037 PROTEIN"/>
    <property type="match status" value="1"/>
</dbReference>
<name>H0UJ41_9BACT</name>
<gene>
    <name evidence="2" type="ORF">JonanDRAFT_1506</name>
</gene>
<dbReference type="STRING" id="885272.JonanDRAFT_1506"/>
<dbReference type="RefSeq" id="WP_008523421.1">
    <property type="nucleotide sequence ID" value="NZ_CM001376.1"/>
</dbReference>
<dbReference type="AlphaFoldDB" id="H0UJ41"/>
<dbReference type="NCBIfam" id="TIGR02122">
    <property type="entry name" value="TRAP_TAXI"/>
    <property type="match status" value="1"/>
</dbReference>
<evidence type="ECO:0000313" key="2">
    <source>
        <dbReference type="EMBL" id="EHM13868.1"/>
    </source>
</evidence>
<sequence length="325" mass="35179">MKRCGFLVTALGALVLCSTACADPVQLVMGTGGTTGTYYPLGGAISQIVSDHSDGAVTISAQATGASNENINLLKNGDVDLAIVQNDIAFYAKTGSMFFKEPVKNIRAISRLWPEPIQVAVNKDCPANSIADFGKLRISIGAPGSGNEANARQIFGAYGFYEEKDGKGEYKGFEPFFLSYAETTSHFKDRQIDGFEFTTAAPNSGIQEIVTTQPLKFINIDGAKRDEIIKAYPFFAPSVIPADTYQNQPKPVDTIAVQACLFCRSDLPDDLVYTITKTMFSQLALIGEAHHKGKEIVLEKALDGLQVEDLHPGALKYYKEVGLIK</sequence>
<dbReference type="eggNOG" id="COG2358">
    <property type="taxonomic scope" value="Bacteria"/>
</dbReference>
<protein>
    <submittedName>
        <fullName evidence="2">TRAP transporter solute receptor, TAXI family</fullName>
    </submittedName>
</protein>
<proteinExistence type="predicted"/>
<dbReference type="Proteomes" id="UP000003806">
    <property type="component" value="Chromosome"/>
</dbReference>
<dbReference type="SUPFAM" id="SSF53850">
    <property type="entry name" value="Periplasmic binding protein-like II"/>
    <property type="match status" value="1"/>
</dbReference>
<dbReference type="InterPro" id="IPR011852">
    <property type="entry name" value="TRAP_TAXI"/>
</dbReference>
<keyword evidence="1" id="KW-0732">Signal</keyword>
<feature type="chain" id="PRO_5003541913" evidence="1">
    <location>
        <begin position="23"/>
        <end position="325"/>
    </location>
</feature>